<dbReference type="PANTHER" id="PTHR10434:SF66">
    <property type="entry name" value="PHOSPHOLIPID_GLYCEROL ACYLTRANSFERASE DOMAIN-CONTAINING PROTEIN"/>
    <property type="match status" value="1"/>
</dbReference>
<comment type="caution">
    <text evidence="6">The sequence shown here is derived from an EMBL/GenBank/DDBJ whole genome shotgun (WGS) entry which is preliminary data.</text>
</comment>
<name>A0A323UT46_9RHOO</name>
<protein>
    <submittedName>
        <fullName evidence="6">1-acyl-sn-glycerol-3-phosphate acyltransferase</fullName>
    </submittedName>
</protein>
<dbReference type="InterPro" id="IPR002123">
    <property type="entry name" value="Plipid/glycerol_acylTrfase"/>
</dbReference>
<organism evidence="6 7">
    <name type="scientific">Parazoarcus communis SWub3 = DSM 12120</name>
    <dbReference type="NCBI Taxonomy" id="1121029"/>
    <lineage>
        <taxon>Bacteria</taxon>
        <taxon>Pseudomonadati</taxon>
        <taxon>Pseudomonadota</taxon>
        <taxon>Betaproteobacteria</taxon>
        <taxon>Rhodocyclales</taxon>
        <taxon>Zoogloeaceae</taxon>
        <taxon>Parazoarcus</taxon>
    </lineage>
</organism>
<dbReference type="GO" id="GO:0006654">
    <property type="term" value="P:phosphatidic acid biosynthetic process"/>
    <property type="evidence" value="ECO:0007669"/>
    <property type="project" value="TreeGrafter"/>
</dbReference>
<sequence>MTQAPPRRFSPLYEVFCLYVGLGALGVLCLGWSLVAAMLYPFMPDASGRRLGRRAITTVFRIYLRILTLLGACRFDISALDELRDQGPMILAPNHPCLLDAVMVIARLPNVACIMKASLLKNVFLGGGARLARYIPNARPLQMVYASCEALADGGQLLIFPEGTRTVRYPVNEMIPSVALIARRAKVPVQTIIIETDSDYLSKGWPLFRRPPMPIRYRIRLGRRFDPPTDATAFGRELEDFFAAELARAELVPPQFHAAARNTSAA</sequence>
<dbReference type="Pfam" id="PF01553">
    <property type="entry name" value="Acyltransferase"/>
    <property type="match status" value="1"/>
</dbReference>
<dbReference type="CDD" id="cd07989">
    <property type="entry name" value="LPLAT_AGPAT-like"/>
    <property type="match status" value="1"/>
</dbReference>
<feature type="transmembrane region" description="Helical" evidence="4">
    <location>
        <begin position="12"/>
        <end position="42"/>
    </location>
</feature>
<feature type="domain" description="Phospholipid/glycerol acyltransferase" evidence="5">
    <location>
        <begin position="89"/>
        <end position="197"/>
    </location>
</feature>
<dbReference type="EMBL" id="QKOE01000008">
    <property type="protein sequence ID" value="PZA16212.1"/>
    <property type="molecule type" value="Genomic_DNA"/>
</dbReference>
<dbReference type="RefSeq" id="WP_110525167.1">
    <property type="nucleotide sequence ID" value="NZ_QKOE01000008.1"/>
</dbReference>
<keyword evidence="2 6" id="KW-0808">Transferase</keyword>
<dbReference type="Proteomes" id="UP000248259">
    <property type="component" value="Unassembled WGS sequence"/>
</dbReference>
<dbReference type="SUPFAM" id="SSF69593">
    <property type="entry name" value="Glycerol-3-phosphate (1)-acyltransferase"/>
    <property type="match status" value="1"/>
</dbReference>
<keyword evidence="3 6" id="KW-0012">Acyltransferase</keyword>
<keyword evidence="4" id="KW-1133">Transmembrane helix</keyword>
<evidence type="ECO:0000256" key="4">
    <source>
        <dbReference type="SAM" id="Phobius"/>
    </source>
</evidence>
<keyword evidence="7" id="KW-1185">Reference proteome</keyword>
<dbReference type="OrthoDB" id="9812274at2"/>
<gene>
    <name evidence="6" type="ORF">DNK49_12935</name>
</gene>
<proteinExistence type="predicted"/>
<dbReference type="GO" id="GO:0003841">
    <property type="term" value="F:1-acylglycerol-3-phosphate O-acyltransferase activity"/>
    <property type="evidence" value="ECO:0007669"/>
    <property type="project" value="TreeGrafter"/>
</dbReference>
<accession>A0A323UT46</accession>
<evidence type="ECO:0000256" key="1">
    <source>
        <dbReference type="ARBA" id="ARBA00005189"/>
    </source>
</evidence>
<reference evidence="6 7" key="1">
    <citation type="submission" date="2018-06" db="EMBL/GenBank/DDBJ databases">
        <title>Azoarcus communis strain SWub3 genome.</title>
        <authorList>
            <person name="Zorraquino Salvo V."/>
            <person name="Toubiana D."/>
            <person name="Blumwald E."/>
        </authorList>
    </citation>
    <scope>NUCLEOTIDE SEQUENCE [LARGE SCALE GENOMIC DNA]</scope>
    <source>
        <strain evidence="6 7">SWub3</strain>
    </source>
</reference>
<evidence type="ECO:0000256" key="2">
    <source>
        <dbReference type="ARBA" id="ARBA00022679"/>
    </source>
</evidence>
<dbReference type="PANTHER" id="PTHR10434">
    <property type="entry name" value="1-ACYL-SN-GLYCEROL-3-PHOSPHATE ACYLTRANSFERASE"/>
    <property type="match status" value="1"/>
</dbReference>
<evidence type="ECO:0000259" key="5">
    <source>
        <dbReference type="SMART" id="SM00563"/>
    </source>
</evidence>
<evidence type="ECO:0000313" key="7">
    <source>
        <dbReference type="Proteomes" id="UP000248259"/>
    </source>
</evidence>
<dbReference type="AlphaFoldDB" id="A0A323UT46"/>
<evidence type="ECO:0000256" key="3">
    <source>
        <dbReference type="ARBA" id="ARBA00023315"/>
    </source>
</evidence>
<comment type="pathway">
    <text evidence="1">Lipid metabolism.</text>
</comment>
<keyword evidence="4" id="KW-0472">Membrane</keyword>
<dbReference type="SMART" id="SM00563">
    <property type="entry name" value="PlsC"/>
    <property type="match status" value="1"/>
</dbReference>
<keyword evidence="4" id="KW-0812">Transmembrane</keyword>
<evidence type="ECO:0000313" key="6">
    <source>
        <dbReference type="EMBL" id="PZA16212.1"/>
    </source>
</evidence>